<sequence length="573" mass="63134">MEALRSRLSKNNDQVQASPAPVTDSDRPRAPRKAAQTALENSIWYDAQHKKRPPGPNTTRKPKKGKSANKESASANRGRKSLAKSYDKNGGSKSTQTSGATSDEAEEDAPQLEPKDFFVQSKNTQNGDDGSELDNDCDAFIPPSQSRASSVSLPPAIGFDEDDDSSDEEVVVSGKRRAVHLVQSDDEEGSVPKKSRNEKFMDERPIVISTDATSANLSSSSSRNKKEKAPGREQHQPTVWPLVTEYTPVAQGSRILSKSAQKEPFRTILEKASVNAIGLFLFDTTYPDNTKQNELLIDSLILAATELKQPDIVQRLTDVAETSYRKPLQAYVFNRVVHMRGDVRKTATTAVVSSYPLTDKECDVAAFIKFIQKKCRYIYPQEFPLRQGVSDDRHIVAVGAGCDLDDTQGSRVPAHASPSSATVTSMTKHKTYLDAKSLKMSLPYRHPAIIIVLRSFFMGAASPGYVYRDLFVSSIPGNKEKEVPKSMVAFAAAVVHFCLGEWTGGSRLANQNFTANGLRAEYNRNIDLLQQIASDPRKYHRLMADLYQRAISDDHGDESDDGASIINLNDLSE</sequence>
<feature type="domain" description="DUF6532" evidence="2">
    <location>
        <begin position="279"/>
        <end position="382"/>
    </location>
</feature>
<feature type="compositionally biased region" description="Low complexity" evidence="1">
    <location>
        <begin position="209"/>
        <end position="222"/>
    </location>
</feature>
<gene>
    <name evidence="3" type="ORF">K435DRAFT_857143</name>
</gene>
<dbReference type="EMBL" id="ML179146">
    <property type="protein sequence ID" value="THU97915.1"/>
    <property type="molecule type" value="Genomic_DNA"/>
</dbReference>
<evidence type="ECO:0000259" key="2">
    <source>
        <dbReference type="Pfam" id="PF20149"/>
    </source>
</evidence>
<dbReference type="Proteomes" id="UP000297245">
    <property type="component" value="Unassembled WGS sequence"/>
</dbReference>
<feature type="compositionally biased region" description="Basic and acidic residues" evidence="1">
    <location>
        <begin position="195"/>
        <end position="205"/>
    </location>
</feature>
<accession>A0A4V4HG94</accession>
<dbReference type="OrthoDB" id="3225557at2759"/>
<name>A0A4V4HG94_DENBC</name>
<feature type="domain" description="DUF6532" evidence="2">
    <location>
        <begin position="423"/>
        <end position="532"/>
    </location>
</feature>
<feature type="compositionally biased region" description="Polar residues" evidence="1">
    <location>
        <begin position="143"/>
        <end position="152"/>
    </location>
</feature>
<feature type="region of interest" description="Disordered" evidence="1">
    <location>
        <begin position="183"/>
        <end position="235"/>
    </location>
</feature>
<evidence type="ECO:0000313" key="4">
    <source>
        <dbReference type="Proteomes" id="UP000297245"/>
    </source>
</evidence>
<organism evidence="3 4">
    <name type="scientific">Dendrothele bispora (strain CBS 962.96)</name>
    <dbReference type="NCBI Taxonomy" id="1314807"/>
    <lineage>
        <taxon>Eukaryota</taxon>
        <taxon>Fungi</taxon>
        <taxon>Dikarya</taxon>
        <taxon>Basidiomycota</taxon>
        <taxon>Agaricomycotina</taxon>
        <taxon>Agaricomycetes</taxon>
        <taxon>Agaricomycetidae</taxon>
        <taxon>Agaricales</taxon>
        <taxon>Agaricales incertae sedis</taxon>
        <taxon>Dendrothele</taxon>
    </lineage>
</organism>
<dbReference type="InterPro" id="IPR045341">
    <property type="entry name" value="DUF6532"/>
</dbReference>
<evidence type="ECO:0000313" key="3">
    <source>
        <dbReference type="EMBL" id="THU97915.1"/>
    </source>
</evidence>
<feature type="compositionally biased region" description="Polar residues" evidence="1">
    <location>
        <begin position="91"/>
        <end position="101"/>
    </location>
</feature>
<feature type="compositionally biased region" description="Acidic residues" evidence="1">
    <location>
        <begin position="159"/>
        <end position="170"/>
    </location>
</feature>
<feature type="region of interest" description="Disordered" evidence="1">
    <location>
        <begin position="1"/>
        <end position="170"/>
    </location>
</feature>
<dbReference type="Pfam" id="PF20149">
    <property type="entry name" value="DUF6532"/>
    <property type="match status" value="2"/>
</dbReference>
<protein>
    <recommendedName>
        <fullName evidence="2">DUF6532 domain-containing protein</fullName>
    </recommendedName>
</protein>
<evidence type="ECO:0000256" key="1">
    <source>
        <dbReference type="SAM" id="MobiDB-lite"/>
    </source>
</evidence>
<proteinExistence type="predicted"/>
<reference evidence="3 4" key="1">
    <citation type="journal article" date="2019" name="Nat. Ecol. Evol.">
        <title>Megaphylogeny resolves global patterns of mushroom evolution.</title>
        <authorList>
            <person name="Varga T."/>
            <person name="Krizsan K."/>
            <person name="Foldi C."/>
            <person name="Dima B."/>
            <person name="Sanchez-Garcia M."/>
            <person name="Sanchez-Ramirez S."/>
            <person name="Szollosi G.J."/>
            <person name="Szarkandi J.G."/>
            <person name="Papp V."/>
            <person name="Albert L."/>
            <person name="Andreopoulos W."/>
            <person name="Angelini C."/>
            <person name="Antonin V."/>
            <person name="Barry K.W."/>
            <person name="Bougher N.L."/>
            <person name="Buchanan P."/>
            <person name="Buyck B."/>
            <person name="Bense V."/>
            <person name="Catcheside P."/>
            <person name="Chovatia M."/>
            <person name="Cooper J."/>
            <person name="Damon W."/>
            <person name="Desjardin D."/>
            <person name="Finy P."/>
            <person name="Geml J."/>
            <person name="Haridas S."/>
            <person name="Hughes K."/>
            <person name="Justo A."/>
            <person name="Karasinski D."/>
            <person name="Kautmanova I."/>
            <person name="Kiss B."/>
            <person name="Kocsube S."/>
            <person name="Kotiranta H."/>
            <person name="LaButti K.M."/>
            <person name="Lechner B.E."/>
            <person name="Liimatainen K."/>
            <person name="Lipzen A."/>
            <person name="Lukacs Z."/>
            <person name="Mihaltcheva S."/>
            <person name="Morgado L.N."/>
            <person name="Niskanen T."/>
            <person name="Noordeloos M.E."/>
            <person name="Ohm R.A."/>
            <person name="Ortiz-Santana B."/>
            <person name="Ovrebo C."/>
            <person name="Racz N."/>
            <person name="Riley R."/>
            <person name="Savchenko A."/>
            <person name="Shiryaev A."/>
            <person name="Soop K."/>
            <person name="Spirin V."/>
            <person name="Szebenyi C."/>
            <person name="Tomsovsky M."/>
            <person name="Tulloss R.E."/>
            <person name="Uehling J."/>
            <person name="Grigoriev I.V."/>
            <person name="Vagvolgyi C."/>
            <person name="Papp T."/>
            <person name="Martin F.M."/>
            <person name="Miettinen O."/>
            <person name="Hibbett D.S."/>
            <person name="Nagy L.G."/>
        </authorList>
    </citation>
    <scope>NUCLEOTIDE SEQUENCE [LARGE SCALE GENOMIC DNA]</scope>
    <source>
        <strain evidence="3 4">CBS 962.96</strain>
    </source>
</reference>
<keyword evidence="4" id="KW-1185">Reference proteome</keyword>
<dbReference type="AlphaFoldDB" id="A0A4V4HG94"/>